<reference evidence="1 2" key="1">
    <citation type="journal article" date="2010" name="Science">
        <title>Genomic comparison of the ants Camponotus floridanus and Harpegnathos saltator.</title>
        <authorList>
            <person name="Bonasio R."/>
            <person name="Zhang G."/>
            <person name="Ye C."/>
            <person name="Mutti N.S."/>
            <person name="Fang X."/>
            <person name="Qin N."/>
            <person name="Donahue G."/>
            <person name="Yang P."/>
            <person name="Li Q."/>
            <person name="Li C."/>
            <person name="Zhang P."/>
            <person name="Huang Z."/>
            <person name="Berger S.L."/>
            <person name="Reinberg D."/>
            <person name="Wang J."/>
            <person name="Liebig J."/>
        </authorList>
    </citation>
    <scope>NUCLEOTIDE SEQUENCE [LARGE SCALE GENOMIC DNA]</scope>
    <source>
        <strain evidence="1 2">Hsal</strain>
    </source>
</reference>
<dbReference type="AlphaFoldDB" id="A0A1U9JV76"/>
<dbReference type="CDD" id="cd07067">
    <property type="entry name" value="HP_PGM_like"/>
    <property type="match status" value="1"/>
</dbReference>
<dbReference type="EMBL" id="CP017315">
    <property type="protein sequence ID" value="AQS41763.1"/>
    <property type="molecule type" value="Genomic_DNA"/>
</dbReference>
<dbReference type="STRING" id="1902579.BHV28_10740"/>
<gene>
    <name evidence="1" type="ORF">BHV28_10740</name>
</gene>
<evidence type="ECO:0000313" key="2">
    <source>
        <dbReference type="Proteomes" id="UP000188912"/>
    </source>
</evidence>
<dbReference type="InterPro" id="IPR029033">
    <property type="entry name" value="His_PPase_superfam"/>
</dbReference>
<protein>
    <recommendedName>
        <fullName evidence="3">Phosphohistidine phosphatase SixA</fullName>
    </recommendedName>
</protein>
<organism evidence="1 2">
    <name type="scientific">Candidatus Tokpelaia hoelldobleri</name>
    <dbReference type="NCBI Taxonomy" id="1902579"/>
    <lineage>
        <taxon>Bacteria</taxon>
        <taxon>Pseudomonadati</taxon>
        <taxon>Pseudomonadota</taxon>
        <taxon>Alphaproteobacteria</taxon>
        <taxon>Hyphomicrobiales</taxon>
        <taxon>Candidatus Tokpelaia</taxon>
    </lineage>
</organism>
<name>A0A1U9JV76_9HYPH</name>
<keyword evidence="2" id="KW-1185">Reference proteome</keyword>
<dbReference type="InterPro" id="IPR013078">
    <property type="entry name" value="His_Pase_superF_clade-1"/>
</dbReference>
<dbReference type="Pfam" id="PF00300">
    <property type="entry name" value="His_Phos_1"/>
    <property type="match status" value="1"/>
</dbReference>
<dbReference type="Proteomes" id="UP000188912">
    <property type="component" value="Chromosome"/>
</dbReference>
<dbReference type="SUPFAM" id="SSF53254">
    <property type="entry name" value="Phosphoglycerate mutase-like"/>
    <property type="match status" value="1"/>
</dbReference>
<dbReference type="Gene3D" id="3.40.50.1240">
    <property type="entry name" value="Phosphoglycerate mutase-like"/>
    <property type="match status" value="1"/>
</dbReference>
<accession>A0A1U9JV76</accession>
<dbReference type="SMART" id="SM00855">
    <property type="entry name" value="PGAM"/>
    <property type="match status" value="1"/>
</dbReference>
<proteinExistence type="predicted"/>
<evidence type="ECO:0000313" key="1">
    <source>
        <dbReference type="EMBL" id="AQS41763.1"/>
    </source>
</evidence>
<dbReference type="KEGG" id="thd:BHV28_10740"/>
<sequence>MTVKPQIFFLYLMRHGEALNTGRSGDHTRQLSHKGQTDCAAIGVRIMADFAARDMFPREILASAATRTQETARYLALTPPPALRLSERLYHGDAQSYLDEIRLQDTPSLLLVGHNPAISHLLHLLCARQDTRKIPQYFSPATLAVLEFAAPAYECVPYSGHLQAVLQP</sequence>
<evidence type="ECO:0008006" key="3">
    <source>
        <dbReference type="Google" id="ProtNLM"/>
    </source>
</evidence>
<reference evidence="1 2" key="2">
    <citation type="journal article" date="2016" name="Sci. Rep.">
        <title>The genome of Rhizobiales bacteria in predatory ants reveals urease gene functions but no genes for nitrogen fixation.</title>
        <authorList>
            <person name="Neuvonen M.M."/>
            <person name="Tamarit D."/>
            <person name="Naslund K."/>
            <person name="Liebig J."/>
            <person name="Feldhaar H."/>
            <person name="Moran N.A."/>
            <person name="Guy L."/>
            <person name="Andersson S.G."/>
        </authorList>
    </citation>
    <scope>NUCLEOTIDE SEQUENCE [LARGE SCALE GENOMIC DNA]</scope>
    <source>
        <strain evidence="1 2">Hsal</strain>
    </source>
</reference>